<dbReference type="Proteomes" id="UP000255423">
    <property type="component" value="Unassembled WGS sequence"/>
</dbReference>
<keyword evidence="4" id="KW-0408">Iron</keyword>
<dbReference type="SMART" id="SM00729">
    <property type="entry name" value="Elp3"/>
    <property type="match status" value="1"/>
</dbReference>
<evidence type="ECO:0000256" key="2">
    <source>
        <dbReference type="ARBA" id="ARBA00022691"/>
    </source>
</evidence>
<dbReference type="InterPro" id="IPR007197">
    <property type="entry name" value="rSAM"/>
</dbReference>
<dbReference type="SFLD" id="SFLDG01123">
    <property type="entry name" value="methyltransferase_(Class_B)"/>
    <property type="match status" value="1"/>
</dbReference>
<evidence type="ECO:0000259" key="6">
    <source>
        <dbReference type="PROSITE" id="PS51332"/>
    </source>
</evidence>
<evidence type="ECO:0000256" key="1">
    <source>
        <dbReference type="ARBA" id="ARBA00001966"/>
    </source>
</evidence>
<evidence type="ECO:0000256" key="4">
    <source>
        <dbReference type="ARBA" id="ARBA00023004"/>
    </source>
</evidence>
<dbReference type="InterPro" id="IPR051198">
    <property type="entry name" value="BchE-like"/>
</dbReference>
<dbReference type="GO" id="GO:0003824">
    <property type="term" value="F:catalytic activity"/>
    <property type="evidence" value="ECO:0007669"/>
    <property type="project" value="InterPro"/>
</dbReference>
<evidence type="ECO:0000256" key="3">
    <source>
        <dbReference type="ARBA" id="ARBA00022723"/>
    </source>
</evidence>
<comment type="cofactor">
    <cofactor evidence="1">
        <name>[4Fe-4S] cluster</name>
        <dbReference type="ChEBI" id="CHEBI:49883"/>
    </cofactor>
</comment>
<dbReference type="CDD" id="cd01335">
    <property type="entry name" value="Radical_SAM"/>
    <property type="match status" value="1"/>
</dbReference>
<feature type="domain" description="B12-binding" evidence="6">
    <location>
        <begin position="23"/>
        <end position="157"/>
    </location>
</feature>
<keyword evidence="5" id="KW-0411">Iron-sulfur</keyword>
<dbReference type="GO" id="GO:0046872">
    <property type="term" value="F:metal ion binding"/>
    <property type="evidence" value="ECO:0007669"/>
    <property type="project" value="UniProtKB-KW"/>
</dbReference>
<evidence type="ECO:0000259" key="7">
    <source>
        <dbReference type="PROSITE" id="PS51918"/>
    </source>
</evidence>
<dbReference type="Gene3D" id="3.20.20.70">
    <property type="entry name" value="Aldolase class I"/>
    <property type="match status" value="1"/>
</dbReference>
<dbReference type="Pfam" id="PF04055">
    <property type="entry name" value="Radical_SAM"/>
    <property type="match status" value="1"/>
</dbReference>
<dbReference type="InterPro" id="IPR034466">
    <property type="entry name" value="Methyltransferase_Class_B"/>
</dbReference>
<evidence type="ECO:0000256" key="5">
    <source>
        <dbReference type="ARBA" id="ARBA00023014"/>
    </source>
</evidence>
<proteinExistence type="predicted"/>
<name>A0A380S8P2_FIBSU</name>
<dbReference type="Gene3D" id="3.40.50.280">
    <property type="entry name" value="Cobalamin-binding domain"/>
    <property type="match status" value="1"/>
</dbReference>
<dbReference type="PANTHER" id="PTHR43409:SF16">
    <property type="entry name" value="SLR0320 PROTEIN"/>
    <property type="match status" value="1"/>
</dbReference>
<dbReference type="PROSITE" id="PS51918">
    <property type="entry name" value="RADICAL_SAM"/>
    <property type="match status" value="1"/>
</dbReference>
<sequence length="507" mass="57205">MYFVSVMNVTFLNPPFHPMFSRESRSPCVTKSSTLYWPMFLSYAAGVCEADGNEIQLIDSPAMELDLAQTLEGIKKFGPELVICSTSTPSILNDLKVVHAIKQEMPNVKVAIMGTHATAEPLESMEMEPSLDYVVIGEADYTCRNLVRALRGDGAPVGQFAGLAYRTAEGKVDFQPEGPKIENLNEIPWVSKVYRKHLYSCYKKYFYGANLNPLIVILSGRGCPNHCSYCVIPQTLNGHKFRRRDPKDVVDELQYIKENFEDLGEVFFEDDTFTASHEHVRQICNLILERGLKITWSCNARADVPLDLLKLMKKAGGREMCVGFESASPEVLEKIHKGVKNTDKAIEFTKNARKAGLLVHGCFMVGNPGDTPETLRMTLDYAKKLNPNTAQFYPIMAYPGTEAYKEALASGALKSKDYSQWLDKDGFHRTTIQRGELTSQALVDFCDKARREFYLRPSYIIRQGIMAIKNPRERYRVLRGFGTLVKHLFRKHGELAPVARQAPTNKQ</sequence>
<dbReference type="InterPro" id="IPR013785">
    <property type="entry name" value="Aldolase_TIM"/>
</dbReference>
<dbReference type="InterPro" id="IPR006638">
    <property type="entry name" value="Elp3/MiaA/NifB-like_rSAM"/>
</dbReference>
<dbReference type="PROSITE" id="PS51332">
    <property type="entry name" value="B12_BINDING"/>
    <property type="match status" value="1"/>
</dbReference>
<dbReference type="Pfam" id="PF02310">
    <property type="entry name" value="B12-binding"/>
    <property type="match status" value="1"/>
</dbReference>
<dbReference type="EMBL" id="UHJL01000005">
    <property type="protein sequence ID" value="SUQ25884.1"/>
    <property type="molecule type" value="Genomic_DNA"/>
</dbReference>
<protein>
    <submittedName>
        <fullName evidence="8">Radical SAM superfamily enzyme YgiQ, UPF0313 family</fullName>
    </submittedName>
</protein>
<reference evidence="8 9" key="1">
    <citation type="submission" date="2017-08" db="EMBL/GenBank/DDBJ databases">
        <authorList>
            <person name="de Groot N.N."/>
        </authorList>
    </citation>
    <scope>NUCLEOTIDE SEQUENCE [LARGE SCALE GENOMIC DNA]</scope>
    <source>
        <strain evidence="8 9">HM2</strain>
    </source>
</reference>
<keyword evidence="2" id="KW-0949">S-adenosyl-L-methionine</keyword>
<dbReference type="AlphaFoldDB" id="A0A380S8P2"/>
<evidence type="ECO:0000313" key="8">
    <source>
        <dbReference type="EMBL" id="SUQ25884.1"/>
    </source>
</evidence>
<dbReference type="InterPro" id="IPR006158">
    <property type="entry name" value="Cobalamin-bd"/>
</dbReference>
<dbReference type="PANTHER" id="PTHR43409">
    <property type="entry name" value="ANAEROBIC MAGNESIUM-PROTOPORPHYRIN IX MONOMETHYL ESTER CYCLASE-RELATED"/>
    <property type="match status" value="1"/>
</dbReference>
<evidence type="ECO:0000313" key="9">
    <source>
        <dbReference type="Proteomes" id="UP000255423"/>
    </source>
</evidence>
<dbReference type="SFLD" id="SFLDS00029">
    <property type="entry name" value="Radical_SAM"/>
    <property type="match status" value="1"/>
</dbReference>
<dbReference type="GO" id="GO:0005829">
    <property type="term" value="C:cytosol"/>
    <property type="evidence" value="ECO:0007669"/>
    <property type="project" value="TreeGrafter"/>
</dbReference>
<dbReference type="SUPFAM" id="SSF102114">
    <property type="entry name" value="Radical SAM enzymes"/>
    <property type="match status" value="1"/>
</dbReference>
<organism evidence="8 9">
    <name type="scientific">Fibrobacter succinogenes</name>
    <name type="common">Bacteroides succinogenes</name>
    <dbReference type="NCBI Taxonomy" id="833"/>
    <lineage>
        <taxon>Bacteria</taxon>
        <taxon>Pseudomonadati</taxon>
        <taxon>Fibrobacterota</taxon>
        <taxon>Fibrobacteria</taxon>
        <taxon>Fibrobacterales</taxon>
        <taxon>Fibrobacteraceae</taxon>
        <taxon>Fibrobacter</taxon>
    </lineage>
</organism>
<dbReference type="InterPro" id="IPR058240">
    <property type="entry name" value="rSAM_sf"/>
</dbReference>
<gene>
    <name evidence="8" type="ORF">SAMN05661053_2686</name>
</gene>
<dbReference type="SFLD" id="SFLDG01082">
    <property type="entry name" value="B12-binding_domain_containing"/>
    <property type="match status" value="1"/>
</dbReference>
<dbReference type="GO" id="GO:0031419">
    <property type="term" value="F:cobalamin binding"/>
    <property type="evidence" value="ECO:0007669"/>
    <property type="project" value="InterPro"/>
</dbReference>
<accession>A0A380S8P2</accession>
<dbReference type="GO" id="GO:0051539">
    <property type="term" value="F:4 iron, 4 sulfur cluster binding"/>
    <property type="evidence" value="ECO:0007669"/>
    <property type="project" value="UniProtKB-KW"/>
</dbReference>
<keyword evidence="3" id="KW-0479">Metal-binding</keyword>
<feature type="domain" description="Radical SAM core" evidence="7">
    <location>
        <begin position="209"/>
        <end position="441"/>
    </location>
</feature>